<dbReference type="InterPro" id="IPR033989">
    <property type="entry name" value="CD209-like_CTLD"/>
</dbReference>
<protein>
    <recommendedName>
        <fullName evidence="4">C-type lectin domain-containing protein</fullName>
    </recommendedName>
</protein>
<keyword evidence="3" id="KW-0472">Membrane</keyword>
<dbReference type="InterPro" id="IPR016187">
    <property type="entry name" value="CTDL_fold"/>
</dbReference>
<evidence type="ECO:0000256" key="2">
    <source>
        <dbReference type="ARBA" id="ARBA00023157"/>
    </source>
</evidence>
<dbReference type="Bgee" id="ENSXETG00000035547">
    <property type="expression patterns" value="Expressed in skeletal muscle tissue"/>
</dbReference>
<dbReference type="GeneTree" id="ENSGT00940000164508"/>
<sequence length="175" mass="20063">METVYSTVFEKAPASGKKKCSTRKLIFILMGQMFLVLIIMAALLFITFSEKSPCGSCWKQFNGSFYYFEATRMKWIEARSSCSKMNSDLVIINSEMEQEYLKSLTADDNYWIGLQKINDVWTWVDKTIMEESSGFWHEGEPNNMGGKENCVALTGSGDWNDASCFNRKFHAICKK</sequence>
<dbReference type="Gene3D" id="3.10.100.10">
    <property type="entry name" value="Mannose-Binding Protein A, subunit A"/>
    <property type="match status" value="1"/>
</dbReference>
<keyword evidence="2" id="KW-1015">Disulfide bond</keyword>
<dbReference type="CDD" id="cd03590">
    <property type="entry name" value="CLECT_DC-SIGN_like"/>
    <property type="match status" value="1"/>
</dbReference>
<keyword evidence="1" id="KW-0430">Lectin</keyword>
<dbReference type="InParanoid" id="A0A6I8RJS3"/>
<dbReference type="Pfam" id="PF00059">
    <property type="entry name" value="Lectin_C"/>
    <property type="match status" value="1"/>
</dbReference>
<dbReference type="AlphaFoldDB" id="A0A6I8RJS3"/>
<dbReference type="InterPro" id="IPR018378">
    <property type="entry name" value="C-type_lectin_CS"/>
</dbReference>
<dbReference type="InterPro" id="IPR050111">
    <property type="entry name" value="C-type_lectin/snaclec_domain"/>
</dbReference>
<dbReference type="PROSITE" id="PS00615">
    <property type="entry name" value="C_TYPE_LECTIN_1"/>
    <property type="match status" value="1"/>
</dbReference>
<evidence type="ECO:0000256" key="1">
    <source>
        <dbReference type="ARBA" id="ARBA00022734"/>
    </source>
</evidence>
<dbReference type="GO" id="GO:0030246">
    <property type="term" value="F:carbohydrate binding"/>
    <property type="evidence" value="ECO:0007669"/>
    <property type="project" value="UniProtKB-KW"/>
</dbReference>
<organism evidence="5">
    <name type="scientific">Xenopus tropicalis</name>
    <name type="common">Western clawed frog</name>
    <name type="synonym">Silurana tropicalis</name>
    <dbReference type="NCBI Taxonomy" id="8364"/>
    <lineage>
        <taxon>Eukaryota</taxon>
        <taxon>Metazoa</taxon>
        <taxon>Chordata</taxon>
        <taxon>Craniata</taxon>
        <taxon>Vertebrata</taxon>
        <taxon>Euteleostomi</taxon>
        <taxon>Amphibia</taxon>
        <taxon>Batrachia</taxon>
        <taxon>Anura</taxon>
        <taxon>Pipoidea</taxon>
        <taxon>Pipidae</taxon>
        <taxon>Xenopodinae</taxon>
        <taxon>Xenopus</taxon>
        <taxon>Silurana</taxon>
    </lineage>
</organism>
<evidence type="ECO:0000259" key="4">
    <source>
        <dbReference type="PROSITE" id="PS50041"/>
    </source>
</evidence>
<accession>A0A6I8RJS3</accession>
<dbReference type="InterPro" id="IPR016186">
    <property type="entry name" value="C-type_lectin-like/link_sf"/>
</dbReference>
<feature type="transmembrane region" description="Helical" evidence="3">
    <location>
        <begin position="25"/>
        <end position="48"/>
    </location>
</feature>
<dbReference type="InterPro" id="IPR001304">
    <property type="entry name" value="C-type_lectin-like"/>
</dbReference>
<name>A0A6I8RJS3_XENTR</name>
<evidence type="ECO:0000256" key="3">
    <source>
        <dbReference type="SAM" id="Phobius"/>
    </source>
</evidence>
<dbReference type="PANTHER" id="PTHR22803">
    <property type="entry name" value="MANNOSE, PHOSPHOLIPASE, LECTIN RECEPTOR RELATED"/>
    <property type="match status" value="1"/>
</dbReference>
<proteinExistence type="predicted"/>
<dbReference type="SMART" id="SM00034">
    <property type="entry name" value="CLECT"/>
    <property type="match status" value="1"/>
</dbReference>
<dbReference type="PROSITE" id="PS50041">
    <property type="entry name" value="C_TYPE_LECTIN_2"/>
    <property type="match status" value="1"/>
</dbReference>
<reference evidence="5" key="1">
    <citation type="journal article" date="2010" name="Science">
        <title>The genome of the Western clawed frog Xenopus tropicalis.</title>
        <authorList>
            <person name="Hellsten U."/>
            <person name="Harland R.M."/>
            <person name="Gilchrist M.J."/>
            <person name="Hendrix D."/>
            <person name="Jurka J."/>
            <person name="Kapitonov V."/>
            <person name="Ovcharenko I."/>
            <person name="Putnam N.H."/>
            <person name="Shu S."/>
            <person name="Taher L."/>
            <person name="Blitz I.L."/>
            <person name="Blumberg B."/>
            <person name="Dichmann D.S."/>
            <person name="Dubchak I."/>
            <person name="Amaya E."/>
            <person name="Detter J.C."/>
            <person name="Fletcher R."/>
            <person name="Gerhard D.S."/>
            <person name="Goodstein D."/>
            <person name="Graves T."/>
            <person name="Grigoriev I.V."/>
            <person name="Grimwood J."/>
            <person name="Kawashima T."/>
            <person name="Lindquist E."/>
            <person name="Lucas S.M."/>
            <person name="Mead P.E."/>
            <person name="Mitros T."/>
            <person name="Ogino H."/>
            <person name="Ohta Y."/>
            <person name="Poliakov A.V."/>
            <person name="Pollet N."/>
            <person name="Robert J."/>
            <person name="Salamov A."/>
            <person name="Sater A.K."/>
            <person name="Schmutz J."/>
            <person name="Terry A."/>
            <person name="Vize P.D."/>
            <person name="Warren W.C."/>
            <person name="Wells D."/>
            <person name="Wills A."/>
            <person name="Wilson R.K."/>
            <person name="Zimmerman L.B."/>
            <person name="Zorn A.M."/>
            <person name="Grainger R."/>
            <person name="Grammer T."/>
            <person name="Khokha M.K."/>
            <person name="Richardson P.M."/>
            <person name="Rokhsar D.S."/>
        </authorList>
    </citation>
    <scope>NUCLEOTIDE SEQUENCE [LARGE SCALE GENOMIC DNA]</scope>
    <source>
        <strain evidence="5">Nigerian</strain>
    </source>
</reference>
<feature type="domain" description="C-type lectin" evidence="4">
    <location>
        <begin position="61"/>
        <end position="164"/>
    </location>
</feature>
<dbReference type="SUPFAM" id="SSF56436">
    <property type="entry name" value="C-type lectin-like"/>
    <property type="match status" value="1"/>
</dbReference>
<dbReference type="FunCoup" id="A0A6I8RJS3">
    <property type="interactions" value="521"/>
</dbReference>
<keyword evidence="3" id="KW-0812">Transmembrane</keyword>
<dbReference type="Ensembl" id="ENSXETT00000082396">
    <property type="protein sequence ID" value="ENSXETP00000081038"/>
    <property type="gene ID" value="ENSXETG00000035547"/>
</dbReference>
<evidence type="ECO:0000313" key="5">
    <source>
        <dbReference type="Ensembl" id="ENSXETP00000081038"/>
    </source>
</evidence>
<reference evidence="5" key="2">
    <citation type="submission" date="2020-05" db="UniProtKB">
        <authorList>
            <consortium name="Ensembl"/>
        </authorList>
    </citation>
    <scope>IDENTIFICATION</scope>
</reference>
<keyword evidence="3" id="KW-1133">Transmembrane helix</keyword>